<dbReference type="PROSITE" id="PS50929">
    <property type="entry name" value="ABC_TM1F"/>
    <property type="match status" value="1"/>
</dbReference>
<feature type="transmembrane region" description="Helical" evidence="12">
    <location>
        <begin position="386"/>
        <end position="408"/>
    </location>
</feature>
<evidence type="ECO:0000256" key="3">
    <source>
        <dbReference type="ARBA" id="ARBA00022448"/>
    </source>
</evidence>
<comment type="subcellular location">
    <subcellularLocation>
        <location evidence="1">Membrane</location>
        <topology evidence="1">Multi-pass membrane protein</topology>
    </subcellularLocation>
</comment>
<dbReference type="InterPro" id="IPR011527">
    <property type="entry name" value="ABC1_TM_dom"/>
</dbReference>
<gene>
    <name evidence="15" type="ORF">KI387_037304</name>
</gene>
<evidence type="ECO:0000256" key="10">
    <source>
        <dbReference type="ARBA" id="ARBA00023180"/>
    </source>
</evidence>
<evidence type="ECO:0000259" key="13">
    <source>
        <dbReference type="PROSITE" id="PS50893"/>
    </source>
</evidence>
<dbReference type="InterPro" id="IPR003593">
    <property type="entry name" value="AAA+_ATPase"/>
</dbReference>
<dbReference type="GO" id="GO:0140359">
    <property type="term" value="F:ABC-type transporter activity"/>
    <property type="evidence" value="ECO:0007669"/>
    <property type="project" value="InterPro"/>
</dbReference>
<dbReference type="InterPro" id="IPR027417">
    <property type="entry name" value="P-loop_NTPase"/>
</dbReference>
<dbReference type="Proteomes" id="UP000824469">
    <property type="component" value="Unassembled WGS sequence"/>
</dbReference>
<keyword evidence="5" id="KW-0677">Repeat</keyword>
<dbReference type="Gene3D" id="3.40.50.300">
    <property type="entry name" value="P-loop containing nucleotide triphosphate hydrolases"/>
    <property type="match status" value="2"/>
</dbReference>
<sequence>ALGTALPNLKYFSEACTAAFKIFEMIHRVPEINSEDMTGEVLEKVSGEIEIRSVEFIYPSRPDTVILSDFSLIIPSGKTVALVGSSGSGKSTVISLIERFYNPLRGEILLDGMNIQNLQIKWLRTQIGLVSQEPALFATSIYENLLFGKEDATMDDVLNAAKASNAHDFISQLPDGYHTQVGERGVQMSGGQKQRIAIARAILKHPPILLLDEATSALDAESEKIVQEALDKASMGRTTVVVAHRLSTVRNADIIAVVQSGGVIETGRHEEFIHKPNGTYAALAQLQQVSSKNEQTPTNSISMSITQASITPANILTAKSSRHGSQGGSERSSQSRRIFPEQENPDEEENNKTEIAKKRSIPSFRRLLALNAPEWKHTVLGCMGAIGYGALQPAYAFTLGSMISVLFLKDEDEMKQKVKVYCAIFVCLSMWSFMVSFLQHYNFAAMGELLTRRIRLMLLRNILTLEIGWFDRDENSSGALCSKLGTDANMVRSLVADRLSLLTEAVSAVGIACILSLFIAWRLALVVIAMQPLIITCYYTRNVLLRNISKKSIKAQEQGCQVAAESVVNHRTITALCSQDRILRLFDSTQEGPHKEINRESWYAGLGLATSQALTILNWAMDFWYGGKLIHQGIITSEDLLKTLFVLIRSGRIIADAGSMTSDLTKSADAVDSVFTILDKNTLICPDDPKGIKPQILEGNVDMEKVDFAYPARPNIIIFQNFCLRVKAGSSMALVGQSGCGKSTIIGLIERFYDPQKGRVNIDGKDIRSFNLRTLRQHIALVGQEPTLFVGSIREIIAYGKEDATEAEVIEAAKAANAHEFISCLKDGYYTNTGERGMQMSGGQKQRIAIARAIIKNPSILLLDEATSALDSQSEKVVQEALDRVMVGRTTVIVAHRLTTIQNSDCIVVIEKGRIIERGSHSQLLSKGDGGAYYSLVTLQQQNHLPSP</sequence>
<feature type="domain" description="ABC transporter" evidence="13">
    <location>
        <begin position="701"/>
        <end position="937"/>
    </location>
</feature>
<dbReference type="CDD" id="cd03249">
    <property type="entry name" value="ABC_MTABC3_MDL1_MDL2"/>
    <property type="match status" value="2"/>
</dbReference>
<feature type="transmembrane region" description="Helical" evidence="12">
    <location>
        <begin position="508"/>
        <end position="540"/>
    </location>
</feature>
<keyword evidence="7" id="KW-0067">ATP-binding</keyword>
<dbReference type="SUPFAM" id="SSF52540">
    <property type="entry name" value="P-loop containing nucleoside triphosphate hydrolases"/>
    <property type="match status" value="2"/>
</dbReference>
<feature type="domain" description="ABC transporter" evidence="13">
    <location>
        <begin position="49"/>
        <end position="285"/>
    </location>
</feature>
<evidence type="ECO:0000256" key="1">
    <source>
        <dbReference type="ARBA" id="ARBA00004141"/>
    </source>
</evidence>
<feature type="non-terminal residue" evidence="15">
    <location>
        <position position="1"/>
    </location>
</feature>
<keyword evidence="10" id="KW-0325">Glycoprotein</keyword>
<dbReference type="InterPro" id="IPR017871">
    <property type="entry name" value="ABC_transporter-like_CS"/>
</dbReference>
<evidence type="ECO:0000256" key="7">
    <source>
        <dbReference type="ARBA" id="ARBA00022840"/>
    </source>
</evidence>
<dbReference type="PANTHER" id="PTHR45136:SF2">
    <property type="entry name" value="ABC TRANSPORTER DOMAIN-CONTAINING PROTEIN"/>
    <property type="match status" value="1"/>
</dbReference>
<evidence type="ECO:0000259" key="14">
    <source>
        <dbReference type="PROSITE" id="PS50929"/>
    </source>
</evidence>
<accession>A0AA38KQP8</accession>
<evidence type="ECO:0000256" key="4">
    <source>
        <dbReference type="ARBA" id="ARBA00022692"/>
    </source>
</evidence>
<feature type="compositionally biased region" description="Low complexity" evidence="11">
    <location>
        <begin position="328"/>
        <end position="337"/>
    </location>
</feature>
<dbReference type="FunFam" id="3.40.50.300:FF:000205">
    <property type="entry name" value="ABC transporter B family member 4"/>
    <property type="match status" value="2"/>
</dbReference>
<evidence type="ECO:0000256" key="2">
    <source>
        <dbReference type="ARBA" id="ARBA00007577"/>
    </source>
</evidence>
<comment type="similarity">
    <text evidence="2">Belongs to the ABC transporter superfamily. ABCB family. Multidrug resistance exporter (TC 3.A.1.201) subfamily.</text>
</comment>
<dbReference type="GO" id="GO:0010329">
    <property type="term" value="F:auxin efflux transmembrane transporter activity"/>
    <property type="evidence" value="ECO:0007669"/>
    <property type="project" value="UniProtKB-ARBA"/>
</dbReference>
<dbReference type="GO" id="GO:0005524">
    <property type="term" value="F:ATP binding"/>
    <property type="evidence" value="ECO:0007669"/>
    <property type="project" value="UniProtKB-KW"/>
</dbReference>
<keyword evidence="8 12" id="KW-1133">Transmembrane helix</keyword>
<keyword evidence="4 12" id="KW-0812">Transmembrane</keyword>
<dbReference type="OMA" id="WALNYWY"/>
<dbReference type="InterPro" id="IPR003439">
    <property type="entry name" value="ABC_transporter-like_ATP-bd"/>
</dbReference>
<keyword evidence="3" id="KW-0813">Transport</keyword>
<evidence type="ECO:0000256" key="11">
    <source>
        <dbReference type="SAM" id="MobiDB-lite"/>
    </source>
</evidence>
<dbReference type="PANTHER" id="PTHR45136">
    <property type="entry name" value="ABC TRANSPORTER DOMAIN-CONTAINING PROTEIN"/>
    <property type="match status" value="1"/>
</dbReference>
<feature type="region of interest" description="Disordered" evidence="11">
    <location>
        <begin position="318"/>
        <end position="356"/>
    </location>
</feature>
<dbReference type="FunFam" id="1.20.1560.10:FF:000009">
    <property type="entry name" value="ABC transporter B family member 1"/>
    <property type="match status" value="1"/>
</dbReference>
<keyword evidence="16" id="KW-1185">Reference proteome</keyword>
<dbReference type="GO" id="GO:0016887">
    <property type="term" value="F:ATP hydrolysis activity"/>
    <property type="evidence" value="ECO:0007669"/>
    <property type="project" value="InterPro"/>
</dbReference>
<keyword evidence="9 12" id="KW-0472">Membrane</keyword>
<reference evidence="15 16" key="1">
    <citation type="journal article" date="2021" name="Nat. Plants">
        <title>The Taxus genome provides insights into paclitaxel biosynthesis.</title>
        <authorList>
            <person name="Xiong X."/>
            <person name="Gou J."/>
            <person name="Liao Q."/>
            <person name="Li Y."/>
            <person name="Zhou Q."/>
            <person name="Bi G."/>
            <person name="Li C."/>
            <person name="Du R."/>
            <person name="Wang X."/>
            <person name="Sun T."/>
            <person name="Guo L."/>
            <person name="Liang H."/>
            <person name="Lu P."/>
            <person name="Wu Y."/>
            <person name="Zhang Z."/>
            <person name="Ro D.K."/>
            <person name="Shang Y."/>
            <person name="Huang S."/>
            <person name="Yan J."/>
        </authorList>
    </citation>
    <scope>NUCLEOTIDE SEQUENCE [LARGE SCALE GENOMIC DNA]</scope>
    <source>
        <strain evidence="15">Ta-2019</strain>
    </source>
</reference>
<evidence type="ECO:0000256" key="9">
    <source>
        <dbReference type="ARBA" id="ARBA00023136"/>
    </source>
</evidence>
<feature type="transmembrane region" description="Helical" evidence="12">
    <location>
        <begin position="420"/>
        <end position="441"/>
    </location>
</feature>
<organism evidence="15 16">
    <name type="scientific">Taxus chinensis</name>
    <name type="common">Chinese yew</name>
    <name type="synonym">Taxus wallichiana var. chinensis</name>
    <dbReference type="NCBI Taxonomy" id="29808"/>
    <lineage>
        <taxon>Eukaryota</taxon>
        <taxon>Viridiplantae</taxon>
        <taxon>Streptophyta</taxon>
        <taxon>Embryophyta</taxon>
        <taxon>Tracheophyta</taxon>
        <taxon>Spermatophyta</taxon>
        <taxon>Pinopsida</taxon>
        <taxon>Pinidae</taxon>
        <taxon>Conifers II</taxon>
        <taxon>Cupressales</taxon>
        <taxon>Taxaceae</taxon>
        <taxon>Taxus</taxon>
    </lineage>
</organism>
<dbReference type="PROSITE" id="PS50893">
    <property type="entry name" value="ABC_TRANSPORTER_2"/>
    <property type="match status" value="2"/>
</dbReference>
<protein>
    <submittedName>
        <fullName evidence="15">Uncharacterized protein</fullName>
    </submittedName>
</protein>
<feature type="domain" description="ABC transmembrane type-1" evidence="14">
    <location>
        <begin position="379"/>
        <end position="666"/>
    </location>
</feature>
<dbReference type="CDD" id="cd18578">
    <property type="entry name" value="ABC_6TM_Pgp_ABCB1_D2_like"/>
    <property type="match status" value="1"/>
</dbReference>
<evidence type="ECO:0000313" key="16">
    <source>
        <dbReference type="Proteomes" id="UP000824469"/>
    </source>
</evidence>
<dbReference type="AlphaFoldDB" id="A0AA38KQP8"/>
<name>A0AA38KQP8_TAXCH</name>
<dbReference type="Pfam" id="PF00005">
    <property type="entry name" value="ABC_tran"/>
    <property type="match status" value="2"/>
</dbReference>
<dbReference type="Gene3D" id="1.20.1560.10">
    <property type="entry name" value="ABC transporter type 1, transmembrane domain"/>
    <property type="match status" value="1"/>
</dbReference>
<dbReference type="PROSITE" id="PS00211">
    <property type="entry name" value="ABC_TRANSPORTER_1"/>
    <property type="match status" value="2"/>
</dbReference>
<keyword evidence="6" id="KW-0547">Nucleotide-binding</keyword>
<proteinExistence type="inferred from homology"/>
<comment type="caution">
    <text evidence="15">The sequence shown here is derived from an EMBL/GenBank/DDBJ whole genome shotgun (WGS) entry which is preliminary data.</text>
</comment>
<evidence type="ECO:0000256" key="8">
    <source>
        <dbReference type="ARBA" id="ARBA00022989"/>
    </source>
</evidence>
<evidence type="ECO:0000256" key="12">
    <source>
        <dbReference type="SAM" id="Phobius"/>
    </source>
</evidence>
<dbReference type="SMART" id="SM00382">
    <property type="entry name" value="AAA"/>
    <property type="match status" value="2"/>
</dbReference>
<dbReference type="Pfam" id="PF00664">
    <property type="entry name" value="ABC_membrane"/>
    <property type="match status" value="1"/>
</dbReference>
<dbReference type="GO" id="GO:0005886">
    <property type="term" value="C:plasma membrane"/>
    <property type="evidence" value="ECO:0007669"/>
    <property type="project" value="UniProtKB-ARBA"/>
</dbReference>
<dbReference type="InterPro" id="IPR036640">
    <property type="entry name" value="ABC1_TM_sf"/>
</dbReference>
<dbReference type="SUPFAM" id="SSF90123">
    <property type="entry name" value="ABC transporter transmembrane region"/>
    <property type="match status" value="1"/>
</dbReference>
<evidence type="ECO:0000256" key="5">
    <source>
        <dbReference type="ARBA" id="ARBA00022737"/>
    </source>
</evidence>
<dbReference type="EMBL" id="JAHRHJ020000007">
    <property type="protein sequence ID" value="KAH9309393.1"/>
    <property type="molecule type" value="Genomic_DNA"/>
</dbReference>
<evidence type="ECO:0000256" key="6">
    <source>
        <dbReference type="ARBA" id="ARBA00022741"/>
    </source>
</evidence>
<evidence type="ECO:0000313" key="15">
    <source>
        <dbReference type="EMBL" id="KAH9309393.1"/>
    </source>
</evidence>